<dbReference type="InterPro" id="IPR047205">
    <property type="entry name" value="RMP1"/>
</dbReference>
<protein>
    <submittedName>
        <fullName evidence="3">Subunit of RNase MRP</fullName>
    </submittedName>
</protein>
<dbReference type="FunCoup" id="C4R0I5">
    <property type="interactions" value="78"/>
</dbReference>
<dbReference type="GO" id="GO:0042134">
    <property type="term" value="F:rRNA primary transcript binding"/>
    <property type="evidence" value="ECO:0007669"/>
    <property type="project" value="InterPro"/>
</dbReference>
<sequence>MNEIISDENLQKLNTEFEVLYLLYHRNSNQHKTAAWWSNFNLLLRKLRCILTLSLDVQDLSKKTKLANKEELIREKLYTIVQISQYLASKTIASSYRQFYSVIALGQFITLGFTLIGLLARVYCILLSIRGVEGNVGFEKEIKMHVDNGDIIVHTQDLNLKEPVAFDTLNEIKPKRTFKQEKRKKRKNAIDDIFG</sequence>
<name>C4R0I5_KOMPG</name>
<proteinExistence type="predicted"/>
<dbReference type="KEGG" id="ppa:PAS_chr2-1_0387"/>
<dbReference type="PANTHER" id="PTHR37792:SF1">
    <property type="entry name" value="RIBONUCLEASE MRP PROTEIN SUBUNIT RMP1"/>
    <property type="match status" value="1"/>
</dbReference>
<dbReference type="InParanoid" id="C4R0I5"/>
<dbReference type="SMR" id="C4R0I5"/>
<dbReference type="InterPro" id="IPR047204">
    <property type="entry name" value="RMP1_RBD"/>
</dbReference>
<feature type="transmembrane region" description="Helical" evidence="1">
    <location>
        <begin position="99"/>
        <end position="120"/>
    </location>
</feature>
<keyword evidence="1" id="KW-1133">Transmembrane helix</keyword>
<dbReference type="GO" id="GO:0000172">
    <property type="term" value="C:ribonuclease MRP complex"/>
    <property type="evidence" value="ECO:0007669"/>
    <property type="project" value="InterPro"/>
</dbReference>
<organism evidence="3 4">
    <name type="scientific">Komagataella phaffii (strain GS115 / ATCC 20864)</name>
    <name type="common">Yeast</name>
    <name type="synonym">Pichia pastoris</name>
    <dbReference type="NCBI Taxonomy" id="644223"/>
    <lineage>
        <taxon>Eukaryota</taxon>
        <taxon>Fungi</taxon>
        <taxon>Dikarya</taxon>
        <taxon>Ascomycota</taxon>
        <taxon>Saccharomycotina</taxon>
        <taxon>Pichiomycetes</taxon>
        <taxon>Pichiales</taxon>
        <taxon>Pichiaceae</taxon>
        <taxon>Komagataella</taxon>
    </lineage>
</organism>
<dbReference type="GO" id="GO:0000466">
    <property type="term" value="P:maturation of 5.8S rRNA from tricistronic rRNA transcript (SSU-rRNA, 5.8S rRNA, LSU-rRNA)"/>
    <property type="evidence" value="ECO:0007669"/>
    <property type="project" value="TreeGrafter"/>
</dbReference>
<evidence type="ECO:0000259" key="2">
    <source>
        <dbReference type="Pfam" id="PF20945"/>
    </source>
</evidence>
<keyword evidence="1" id="KW-0812">Transmembrane</keyword>
<dbReference type="eggNOG" id="ENOG502S2QW">
    <property type="taxonomic scope" value="Eukaryota"/>
</dbReference>
<evidence type="ECO:0000256" key="1">
    <source>
        <dbReference type="SAM" id="Phobius"/>
    </source>
</evidence>
<keyword evidence="1" id="KW-0472">Membrane</keyword>
<feature type="domain" description="RNase MRP protein 1 RNA binding" evidence="2">
    <location>
        <begin position="19"/>
        <end position="121"/>
    </location>
</feature>
<dbReference type="AlphaFoldDB" id="C4R0I5"/>
<dbReference type="RefSeq" id="XP_002491289.1">
    <property type="nucleotide sequence ID" value="XM_002491244.1"/>
</dbReference>
<gene>
    <name evidence="3" type="ordered locus">PAS_chr2-1_0387</name>
</gene>
<dbReference type="OrthoDB" id="5414547at2759"/>
<dbReference type="GeneID" id="8198856"/>
<evidence type="ECO:0000313" key="3">
    <source>
        <dbReference type="EMBL" id="CAY69009.1"/>
    </source>
</evidence>
<dbReference type="PANTHER" id="PTHR37792">
    <property type="entry name" value="RIBONUCLEASE MRP PROTEIN SUBUNIT RMP1"/>
    <property type="match status" value="1"/>
</dbReference>
<keyword evidence="4" id="KW-1185">Reference proteome</keyword>
<evidence type="ECO:0000313" key="4">
    <source>
        <dbReference type="Proteomes" id="UP000000314"/>
    </source>
</evidence>
<dbReference type="Pfam" id="PF20945">
    <property type="entry name" value="RMP1"/>
    <property type="match status" value="1"/>
</dbReference>
<dbReference type="STRING" id="644223.C4R0I5"/>
<dbReference type="GO" id="GO:0000294">
    <property type="term" value="P:nuclear-transcribed mRNA catabolic process, RNase MRP-dependent"/>
    <property type="evidence" value="ECO:0007669"/>
    <property type="project" value="TreeGrafter"/>
</dbReference>
<reference evidence="3 4" key="1">
    <citation type="journal article" date="2009" name="Nat. Biotechnol.">
        <title>Genome sequence of the recombinant protein production host Pichia pastoris.</title>
        <authorList>
            <person name="De Schutter K."/>
            <person name="Lin Y.C."/>
            <person name="Tiels P."/>
            <person name="Van Hecke A."/>
            <person name="Glinka S."/>
            <person name="Weber-Lehmann J."/>
            <person name="Rouze P."/>
            <person name="Van de Peer Y."/>
            <person name="Callewaert N."/>
        </authorList>
    </citation>
    <scope>NUCLEOTIDE SEQUENCE [LARGE SCALE GENOMIC DNA]</scope>
    <source>
        <strain evidence="4">GS115 / ATCC 20864</strain>
    </source>
</reference>
<dbReference type="EMBL" id="FN392320">
    <property type="protein sequence ID" value="CAY69009.1"/>
    <property type="molecule type" value="Genomic_DNA"/>
</dbReference>
<accession>C4R0I5</accession>
<dbReference type="CDD" id="cd22573">
    <property type="entry name" value="RMP1_RBD"/>
    <property type="match status" value="1"/>
</dbReference>
<dbReference type="Proteomes" id="UP000000314">
    <property type="component" value="Chromosome 2"/>
</dbReference>
<dbReference type="HOGENOM" id="CLU_031977_1_1_1"/>
<dbReference type="OMA" id="NANQHRT"/>